<dbReference type="RefSeq" id="WP_089544627.1">
    <property type="nucleotide sequence ID" value="NZ_NMPZ01000020.1"/>
</dbReference>
<protein>
    <recommendedName>
        <fullName evidence="3">DUF4248 domain-containing protein</fullName>
    </recommendedName>
</protein>
<dbReference type="Pfam" id="PF14053">
    <property type="entry name" value="DUF4248"/>
    <property type="match status" value="1"/>
</dbReference>
<evidence type="ECO:0000313" key="2">
    <source>
        <dbReference type="Proteomes" id="UP000215155"/>
    </source>
</evidence>
<comment type="caution">
    <text evidence="1">The sequence shown here is derived from an EMBL/GenBank/DDBJ whole genome shotgun (WGS) entry which is preliminary data.</text>
</comment>
<reference evidence="1 2" key="1">
    <citation type="submission" date="2017-07" db="EMBL/GenBank/DDBJ databases">
        <title>Draft genome sequence of Prevotella copri isolated from the gut of healthy adult Indian.</title>
        <authorList>
            <person name="Das B."/>
            <person name="Bag S."/>
            <person name="Ghosh T.S."/>
        </authorList>
    </citation>
    <scope>NUCLEOTIDE SEQUENCE [LARGE SCALE GENOMIC DNA]</scope>
    <source>
        <strain evidence="1 2">Indica</strain>
    </source>
</reference>
<accession>A0AA91YWC2</accession>
<dbReference type="EMBL" id="NMPZ01000020">
    <property type="protein sequence ID" value="OXL43258.1"/>
    <property type="molecule type" value="Genomic_DNA"/>
</dbReference>
<organism evidence="1 2">
    <name type="scientific">Segatella copri</name>
    <dbReference type="NCBI Taxonomy" id="165179"/>
    <lineage>
        <taxon>Bacteria</taxon>
        <taxon>Pseudomonadati</taxon>
        <taxon>Bacteroidota</taxon>
        <taxon>Bacteroidia</taxon>
        <taxon>Bacteroidales</taxon>
        <taxon>Prevotellaceae</taxon>
        <taxon>Segatella</taxon>
    </lineage>
</organism>
<dbReference type="InterPro" id="IPR025342">
    <property type="entry name" value="DUF4248"/>
</dbReference>
<name>A0AA91YWC2_9BACT</name>
<evidence type="ECO:0008006" key="3">
    <source>
        <dbReference type="Google" id="ProtNLM"/>
    </source>
</evidence>
<dbReference type="AlphaFoldDB" id="A0AA91YWC2"/>
<evidence type="ECO:0000313" key="1">
    <source>
        <dbReference type="EMBL" id="OXL43258.1"/>
    </source>
</evidence>
<dbReference type="Proteomes" id="UP000215155">
    <property type="component" value="Unassembled WGS sequence"/>
</dbReference>
<proteinExistence type="predicted"/>
<gene>
    <name evidence="1" type="ORF">CFT61_11855</name>
</gene>
<sequence length="69" mass="8282">MKIKIYNKFELAWLYYPLQSKHVAVNHLMRLINHCTPLVTALKNEGYHPRDKTFSLRMVMLIYEYLGEP</sequence>